<proteinExistence type="predicted"/>
<keyword evidence="4" id="KW-1185">Reference proteome</keyword>
<dbReference type="GO" id="GO:0006508">
    <property type="term" value="P:proteolysis"/>
    <property type="evidence" value="ECO:0007669"/>
    <property type="project" value="InterPro"/>
</dbReference>
<dbReference type="RefSeq" id="WP_095131628.1">
    <property type="nucleotide sequence ID" value="NZ_NIBG01000003.1"/>
</dbReference>
<dbReference type="EMBL" id="NIBG01000003">
    <property type="protein sequence ID" value="PAB60271.1"/>
    <property type="molecule type" value="Genomic_DNA"/>
</dbReference>
<gene>
    <name evidence="3" type="ORF">CCE28_05055</name>
</gene>
<evidence type="ECO:0000259" key="2">
    <source>
        <dbReference type="Pfam" id="PF00326"/>
    </source>
</evidence>
<accession>A0A267ML02</accession>
<keyword evidence="1" id="KW-0378">Hydrolase</keyword>
<dbReference type="PANTHER" id="PTHR42776">
    <property type="entry name" value="SERINE PEPTIDASE S9 FAMILY MEMBER"/>
    <property type="match status" value="1"/>
</dbReference>
<dbReference type="OrthoDB" id="108903at2"/>
<dbReference type="SUPFAM" id="SSF69304">
    <property type="entry name" value="Tricorn protease N-terminal domain"/>
    <property type="match status" value="1"/>
</dbReference>
<dbReference type="InterPro" id="IPR001375">
    <property type="entry name" value="Peptidase_S9_cat"/>
</dbReference>
<evidence type="ECO:0000313" key="4">
    <source>
        <dbReference type="Proteomes" id="UP000216024"/>
    </source>
</evidence>
<comment type="caution">
    <text evidence="3">The sequence shown here is derived from an EMBL/GenBank/DDBJ whole genome shotgun (WGS) entry which is preliminary data.</text>
</comment>
<reference evidence="3 4" key="1">
    <citation type="submission" date="2017-06" db="EMBL/GenBank/DDBJ databases">
        <title>Draft genome sequence of anaerobic fermentative bacterium Anaeromicrobium sediminis DY2726D isolated from West Pacific Ocean sediments.</title>
        <authorList>
            <person name="Zeng X."/>
        </authorList>
    </citation>
    <scope>NUCLEOTIDE SEQUENCE [LARGE SCALE GENOMIC DNA]</scope>
    <source>
        <strain evidence="3 4">DY2726D</strain>
    </source>
</reference>
<dbReference type="GO" id="GO:0004252">
    <property type="term" value="F:serine-type endopeptidase activity"/>
    <property type="evidence" value="ECO:0007669"/>
    <property type="project" value="TreeGrafter"/>
</dbReference>
<protein>
    <recommendedName>
        <fullName evidence="2">Peptidase S9 prolyl oligopeptidase catalytic domain-containing protein</fullName>
    </recommendedName>
</protein>
<organism evidence="3 4">
    <name type="scientific">Anaeromicrobium sediminis</name>
    <dbReference type="NCBI Taxonomy" id="1478221"/>
    <lineage>
        <taxon>Bacteria</taxon>
        <taxon>Bacillati</taxon>
        <taxon>Bacillota</taxon>
        <taxon>Clostridia</taxon>
        <taxon>Peptostreptococcales</taxon>
        <taxon>Thermotaleaceae</taxon>
        <taxon>Anaeromicrobium</taxon>
    </lineage>
</organism>
<dbReference type="Proteomes" id="UP000216024">
    <property type="component" value="Unassembled WGS sequence"/>
</dbReference>
<dbReference type="PANTHER" id="PTHR42776:SF27">
    <property type="entry name" value="DIPEPTIDYL PEPTIDASE FAMILY MEMBER 6"/>
    <property type="match status" value="1"/>
</dbReference>
<dbReference type="SUPFAM" id="SSF53474">
    <property type="entry name" value="alpha/beta-Hydrolases"/>
    <property type="match status" value="1"/>
</dbReference>
<dbReference type="AlphaFoldDB" id="A0A267ML02"/>
<dbReference type="Pfam" id="PF00326">
    <property type="entry name" value="Peptidase_S9"/>
    <property type="match status" value="1"/>
</dbReference>
<evidence type="ECO:0000256" key="1">
    <source>
        <dbReference type="ARBA" id="ARBA00022801"/>
    </source>
</evidence>
<feature type="domain" description="Peptidase S9 prolyl oligopeptidase catalytic" evidence="2">
    <location>
        <begin position="426"/>
        <end position="637"/>
    </location>
</feature>
<name>A0A267ML02_9FIRM</name>
<evidence type="ECO:0000313" key="3">
    <source>
        <dbReference type="EMBL" id="PAB60271.1"/>
    </source>
</evidence>
<sequence length="640" mass="73940">MRKRIECDDFLKNHVLTNLKMNGKKTRGLYFVNTLNLEANCYEKHVYVFELEGLKTRHLILSIEPDDFEFFGDKVIFKVWKEEHTELYHYDFHTKEIHPYAKIPYKVEKFSICGENIYFTVTVKKNSSENYIHSGEKLPFYEEGVGFSAQSRTSLLKFNNKDSQISILTDSNIHIDDIVFDFENNRIVFTAFEGGNIKSIASNVYTFDLTCESIRRWTNGTYRISYVDVLSSQELIFSGVDLRNKSRNDNGQLYFINTSTGCCKPLGRPLHKSNEMPGVVSDSRFSISRPVMTQKEHFYFLTVDRYGVTLNKIGRKGNLTSFKTGLTTIDSYGILKEGMVLIGLKGLGLHEIYYFKDDKLSQVTAYNDWLLKERHLSVPEYMKVYNYGIDIDGWVIPPLGIKPGKKYPGVLMIHGGPKLIYSHVYHHDMQLLSANGYYVFYANPKGSDGRGDDFSNIRGSYGTRAYKELMTFTDEVISKYPQIDKDALGVTGPSYGGYMTNYIITRTDRFKGAVPESGISNLITAFTSSDIGYKYIFEYMGNKNTPWNNSEVYIEQSPIMKANNVKTPTLFIHGKEDYRCNYTESLNMYSALKYHGVDTKLCVFEKENHNLNVRGRPKSKKIRHEEMLNWFNRYLKKEKI</sequence>
<dbReference type="Gene3D" id="3.40.50.1820">
    <property type="entry name" value="alpha/beta hydrolase"/>
    <property type="match status" value="1"/>
</dbReference>
<dbReference type="InterPro" id="IPR029058">
    <property type="entry name" value="AB_hydrolase_fold"/>
</dbReference>